<dbReference type="Pfam" id="PF01729">
    <property type="entry name" value="QRPTase_C"/>
    <property type="match status" value="1"/>
</dbReference>
<dbReference type="Proteomes" id="UP000182057">
    <property type="component" value="Unassembled WGS sequence"/>
</dbReference>
<evidence type="ECO:0000256" key="9">
    <source>
        <dbReference type="ARBA" id="ARBA00033102"/>
    </source>
</evidence>
<evidence type="ECO:0000256" key="7">
    <source>
        <dbReference type="ARBA" id="ARBA00022676"/>
    </source>
</evidence>
<dbReference type="GO" id="GO:0034213">
    <property type="term" value="P:quinolinate catabolic process"/>
    <property type="evidence" value="ECO:0007669"/>
    <property type="project" value="TreeGrafter"/>
</dbReference>
<dbReference type="GO" id="GO:0005737">
    <property type="term" value="C:cytoplasm"/>
    <property type="evidence" value="ECO:0007669"/>
    <property type="project" value="TreeGrafter"/>
</dbReference>
<keyword evidence="7 12" id="KW-0328">Glycosyltransferase</keyword>
<dbReference type="UniPathway" id="UPA00253">
    <property type="reaction ID" value="UER00331"/>
</dbReference>
<dbReference type="Gene3D" id="3.20.20.70">
    <property type="entry name" value="Aldolase class I"/>
    <property type="match status" value="1"/>
</dbReference>
<feature type="binding site" evidence="13">
    <location>
        <position position="156"/>
    </location>
    <ligand>
        <name>substrate</name>
    </ligand>
</feature>
<dbReference type="PANTHER" id="PTHR32179">
    <property type="entry name" value="NICOTINATE-NUCLEOTIDE PYROPHOSPHORYLASE [CARBOXYLATING]"/>
    <property type="match status" value="1"/>
</dbReference>
<dbReference type="InterPro" id="IPR013785">
    <property type="entry name" value="Aldolase_TIM"/>
</dbReference>
<evidence type="ECO:0000313" key="17">
    <source>
        <dbReference type="Proteomes" id="UP000182057"/>
    </source>
</evidence>
<evidence type="ECO:0000313" key="16">
    <source>
        <dbReference type="EMBL" id="SCQ22441.1"/>
    </source>
</evidence>
<dbReference type="Pfam" id="PF02749">
    <property type="entry name" value="QRPTase_N"/>
    <property type="match status" value="1"/>
</dbReference>
<feature type="binding site" evidence="13">
    <location>
        <begin position="132"/>
        <end position="134"/>
    </location>
    <ligand>
        <name>substrate</name>
    </ligand>
</feature>
<feature type="binding site" evidence="13">
    <location>
        <begin position="265"/>
        <end position="267"/>
    </location>
    <ligand>
        <name>substrate</name>
    </ligand>
</feature>
<dbReference type="EC" id="2.4.2.19" evidence="5"/>
<feature type="binding site" evidence="13">
    <location>
        <position position="166"/>
    </location>
    <ligand>
        <name>substrate</name>
    </ligand>
</feature>
<dbReference type="FunFam" id="3.20.20.70:FF:000030">
    <property type="entry name" value="Nicotinate-nucleotide pyrophosphorylase, carboxylating"/>
    <property type="match status" value="1"/>
</dbReference>
<dbReference type="GO" id="GO:0009435">
    <property type="term" value="P:NAD+ biosynthetic process"/>
    <property type="evidence" value="ECO:0007669"/>
    <property type="project" value="UniProtKB-UniPathway"/>
</dbReference>
<evidence type="ECO:0000256" key="4">
    <source>
        <dbReference type="ARBA" id="ARBA00011218"/>
    </source>
</evidence>
<dbReference type="InterPro" id="IPR036068">
    <property type="entry name" value="Nicotinate_pribotase-like_C"/>
</dbReference>
<comment type="function">
    <text evidence="1">Involved in the catabolism of quinolinic acid (QA).</text>
</comment>
<dbReference type="SUPFAM" id="SSF54675">
    <property type="entry name" value="Nicotinate/Quinolinate PRTase N-terminal domain-like"/>
    <property type="match status" value="1"/>
</dbReference>
<dbReference type="InterPro" id="IPR027277">
    <property type="entry name" value="NadC/ModD"/>
</dbReference>
<evidence type="ECO:0000256" key="12">
    <source>
        <dbReference type="PIRNR" id="PIRNR006250"/>
    </source>
</evidence>
<comment type="catalytic activity">
    <reaction evidence="10">
        <text>nicotinate beta-D-ribonucleotide + CO2 + diphosphate = quinolinate + 5-phospho-alpha-D-ribose 1-diphosphate + 2 H(+)</text>
        <dbReference type="Rhea" id="RHEA:12733"/>
        <dbReference type="ChEBI" id="CHEBI:15378"/>
        <dbReference type="ChEBI" id="CHEBI:16526"/>
        <dbReference type="ChEBI" id="CHEBI:29959"/>
        <dbReference type="ChEBI" id="CHEBI:33019"/>
        <dbReference type="ChEBI" id="CHEBI:57502"/>
        <dbReference type="ChEBI" id="CHEBI:58017"/>
        <dbReference type="EC" id="2.4.2.19"/>
    </reaction>
</comment>
<dbReference type="OrthoDB" id="9782546at2"/>
<dbReference type="InterPro" id="IPR004393">
    <property type="entry name" value="NadC"/>
</dbReference>
<evidence type="ECO:0000256" key="2">
    <source>
        <dbReference type="ARBA" id="ARBA00004893"/>
    </source>
</evidence>
<organism evidence="16 17">
    <name type="scientific">Tannerella forsythia</name>
    <name type="common">Bacteroides forsythus</name>
    <dbReference type="NCBI Taxonomy" id="28112"/>
    <lineage>
        <taxon>Bacteria</taxon>
        <taxon>Pseudomonadati</taxon>
        <taxon>Bacteroidota</taxon>
        <taxon>Bacteroidia</taxon>
        <taxon>Bacteroidales</taxon>
        <taxon>Tannerellaceae</taxon>
        <taxon>Tannerella</taxon>
    </lineage>
</organism>
<gene>
    <name evidence="16" type="primary">nadC</name>
    <name evidence="16" type="ORF">TFUB20_01719</name>
</gene>
<dbReference type="InterPro" id="IPR022412">
    <property type="entry name" value="Quinolinate_PRibosylTrfase_N"/>
</dbReference>
<dbReference type="InterPro" id="IPR002638">
    <property type="entry name" value="Quinolinate_PRibosylTrfase_C"/>
</dbReference>
<feature type="binding site" evidence="13">
    <location>
        <position position="199"/>
    </location>
    <ligand>
        <name>substrate</name>
    </ligand>
</feature>
<comment type="similarity">
    <text evidence="3 12">Belongs to the NadC/ModD family.</text>
</comment>
<dbReference type="FunFam" id="3.90.1170.20:FF:000001">
    <property type="entry name" value="Nicotinate-nucleotide diphosphorylase (Carboxylating)"/>
    <property type="match status" value="1"/>
</dbReference>
<evidence type="ECO:0000256" key="8">
    <source>
        <dbReference type="ARBA" id="ARBA00022679"/>
    </source>
</evidence>
<evidence type="ECO:0000256" key="1">
    <source>
        <dbReference type="ARBA" id="ARBA00003237"/>
    </source>
</evidence>
<accession>A0A1D3UQW7</accession>
<proteinExistence type="inferred from homology"/>
<dbReference type="InterPro" id="IPR037128">
    <property type="entry name" value="Quinolinate_PRibosylTase_N_sf"/>
</dbReference>
<dbReference type="EMBL" id="FMMM01000060">
    <property type="protein sequence ID" value="SCQ22441.1"/>
    <property type="molecule type" value="Genomic_DNA"/>
</dbReference>
<dbReference type="PANTHER" id="PTHR32179:SF3">
    <property type="entry name" value="NICOTINATE-NUCLEOTIDE PYROPHOSPHORYLASE [CARBOXYLATING]"/>
    <property type="match status" value="1"/>
</dbReference>
<dbReference type="RefSeq" id="WP_074449953.1">
    <property type="nucleotide sequence ID" value="NZ_CAUQHC010000034.1"/>
</dbReference>
<name>A0A1D3UQW7_TANFO</name>
<evidence type="ECO:0000256" key="6">
    <source>
        <dbReference type="ARBA" id="ARBA00022642"/>
    </source>
</evidence>
<evidence type="ECO:0000256" key="10">
    <source>
        <dbReference type="ARBA" id="ARBA00047445"/>
    </source>
</evidence>
<protein>
    <recommendedName>
        <fullName evidence="11">Probable nicotinate-nucleotide pyrophosphorylase [carboxylating]</fullName>
        <ecNumber evidence="5">2.4.2.19</ecNumber>
    </recommendedName>
    <alternativeName>
        <fullName evidence="9">Quinolinate phosphoribosyltransferase [decarboxylating]</fullName>
    </alternativeName>
</protein>
<feature type="binding site" evidence="13">
    <location>
        <position position="221"/>
    </location>
    <ligand>
        <name>substrate</name>
    </ligand>
</feature>
<dbReference type="GO" id="GO:0004514">
    <property type="term" value="F:nicotinate-nucleotide diphosphorylase (carboxylating) activity"/>
    <property type="evidence" value="ECO:0007669"/>
    <property type="project" value="UniProtKB-EC"/>
</dbReference>
<comment type="pathway">
    <text evidence="2">Cofactor biosynthesis; NAD(+) biosynthesis; nicotinate D-ribonucleotide from quinolinate: step 1/1.</text>
</comment>
<evidence type="ECO:0000259" key="14">
    <source>
        <dbReference type="Pfam" id="PF01729"/>
    </source>
</evidence>
<reference evidence="16 17" key="1">
    <citation type="submission" date="2016-09" db="EMBL/GenBank/DDBJ databases">
        <authorList>
            <person name="Capua I."/>
            <person name="De Benedictis P."/>
            <person name="Joannis T."/>
            <person name="Lombin L.H."/>
            <person name="Cattoli G."/>
        </authorList>
    </citation>
    <scope>NUCLEOTIDE SEQUENCE [LARGE SCALE GENOMIC DNA]</scope>
    <source>
        <strain evidence="16 17">UB20</strain>
    </source>
</reference>
<dbReference type="Gene3D" id="3.90.1170.20">
    <property type="entry name" value="Quinolinate phosphoribosyl transferase, N-terminal domain"/>
    <property type="match status" value="1"/>
</dbReference>
<dbReference type="NCBIfam" id="TIGR00078">
    <property type="entry name" value="nadC"/>
    <property type="match status" value="1"/>
</dbReference>
<evidence type="ECO:0000256" key="5">
    <source>
        <dbReference type="ARBA" id="ARBA00011944"/>
    </source>
</evidence>
<evidence type="ECO:0000256" key="11">
    <source>
        <dbReference type="ARBA" id="ARBA00069173"/>
    </source>
</evidence>
<evidence type="ECO:0000256" key="3">
    <source>
        <dbReference type="ARBA" id="ARBA00009400"/>
    </source>
</evidence>
<feature type="binding site" evidence="13">
    <location>
        <position position="99"/>
    </location>
    <ligand>
        <name>substrate</name>
    </ligand>
</feature>
<feature type="domain" description="Quinolinate phosphoribosyl transferase C-terminal" evidence="14">
    <location>
        <begin position="111"/>
        <end position="280"/>
    </location>
</feature>
<evidence type="ECO:0000256" key="13">
    <source>
        <dbReference type="PIRSR" id="PIRSR006250-1"/>
    </source>
</evidence>
<sequence>MKSADQLIDELITLAFAEDIGDGDHTTLCCIPSTEMGKSRLIIKESGVLAGVEMAQRIFKHFDPDMRMDIFICDGAEVKKGDIAFTVEGRVQSLLQTERLVLNVMQRMSGIATTTRRYVKALEGTKTRVLDTRKTTPGMRMLEKEAVRIGGGVNHRIGLFDMILLKDNHVDFAGGIEQAITRAQSYLEEKRKKLKIEIEVRNFKELDEVMKVGGVDRIMLDNFSPSDTREAVRRIGGRYETESSGGITFDTLRDYAECGVDYISVGALTHSIQSLDMSLKAV</sequence>
<dbReference type="PIRSF" id="PIRSF006250">
    <property type="entry name" value="NadC_ModD"/>
    <property type="match status" value="1"/>
</dbReference>
<feature type="binding site" evidence="13">
    <location>
        <begin position="244"/>
        <end position="246"/>
    </location>
    <ligand>
        <name>substrate</name>
    </ligand>
</feature>
<dbReference type="SUPFAM" id="SSF51690">
    <property type="entry name" value="Nicotinate/Quinolinate PRTase C-terminal domain-like"/>
    <property type="match status" value="1"/>
</dbReference>
<comment type="subunit">
    <text evidence="4">Hexamer formed by 3 homodimers.</text>
</comment>
<dbReference type="CDD" id="cd01572">
    <property type="entry name" value="QPRTase"/>
    <property type="match status" value="1"/>
</dbReference>
<feature type="domain" description="Quinolinate phosphoribosyl transferase N-terminal" evidence="15">
    <location>
        <begin position="24"/>
        <end position="109"/>
    </location>
</feature>
<keyword evidence="6" id="KW-0662">Pyridine nucleotide biosynthesis</keyword>
<keyword evidence="8 12" id="KW-0808">Transferase</keyword>
<evidence type="ECO:0000259" key="15">
    <source>
        <dbReference type="Pfam" id="PF02749"/>
    </source>
</evidence>
<dbReference type="AlphaFoldDB" id="A0A1D3UQW7"/>